<name>A0A1C7MK77_GRIFR</name>
<dbReference type="InterPro" id="IPR012337">
    <property type="entry name" value="RNaseH-like_sf"/>
</dbReference>
<dbReference type="InterPro" id="IPR008906">
    <property type="entry name" value="HATC_C_dom"/>
</dbReference>
<feature type="domain" description="HAT C-terminal dimerisation" evidence="1">
    <location>
        <begin position="80"/>
        <end position="127"/>
    </location>
</feature>
<reference evidence="2 3" key="1">
    <citation type="submission" date="2016-03" db="EMBL/GenBank/DDBJ databases">
        <title>Whole genome sequencing of Grifola frondosa 9006-11.</title>
        <authorList>
            <person name="Min B."/>
            <person name="Park H."/>
            <person name="Kim J.-G."/>
            <person name="Cho H."/>
            <person name="Oh Y.-L."/>
            <person name="Kong W.-S."/>
            <person name="Choi I.-G."/>
        </authorList>
    </citation>
    <scope>NUCLEOTIDE SEQUENCE [LARGE SCALE GENOMIC DNA]</scope>
    <source>
        <strain evidence="2 3">9006-11</strain>
    </source>
</reference>
<dbReference type="STRING" id="5627.A0A1C7MK77"/>
<dbReference type="Pfam" id="PF05699">
    <property type="entry name" value="Dimer_Tnp_hAT"/>
    <property type="match status" value="1"/>
</dbReference>
<proteinExistence type="predicted"/>
<dbReference type="GO" id="GO:0046983">
    <property type="term" value="F:protein dimerization activity"/>
    <property type="evidence" value="ECO:0007669"/>
    <property type="project" value="InterPro"/>
</dbReference>
<gene>
    <name evidence="2" type="ORF">A0H81_02846</name>
</gene>
<dbReference type="OrthoDB" id="2752641at2759"/>
<evidence type="ECO:0000313" key="3">
    <source>
        <dbReference type="Proteomes" id="UP000092993"/>
    </source>
</evidence>
<organism evidence="2 3">
    <name type="scientific">Grifola frondosa</name>
    <name type="common">Maitake</name>
    <name type="synonym">Polyporus frondosus</name>
    <dbReference type="NCBI Taxonomy" id="5627"/>
    <lineage>
        <taxon>Eukaryota</taxon>
        <taxon>Fungi</taxon>
        <taxon>Dikarya</taxon>
        <taxon>Basidiomycota</taxon>
        <taxon>Agaricomycotina</taxon>
        <taxon>Agaricomycetes</taxon>
        <taxon>Polyporales</taxon>
        <taxon>Grifolaceae</taxon>
        <taxon>Grifola</taxon>
    </lineage>
</organism>
<dbReference type="AlphaFoldDB" id="A0A1C7MK77"/>
<accession>A0A1C7MK77</accession>
<evidence type="ECO:0000313" key="2">
    <source>
        <dbReference type="EMBL" id="OBZ77283.1"/>
    </source>
</evidence>
<dbReference type="EMBL" id="LUGG01000002">
    <property type="protein sequence ID" value="OBZ77283.1"/>
    <property type="molecule type" value="Genomic_DNA"/>
</dbReference>
<dbReference type="Proteomes" id="UP000092993">
    <property type="component" value="Unassembled WGS sequence"/>
</dbReference>
<protein>
    <recommendedName>
        <fullName evidence="1">HAT C-terminal dimerisation domain-containing protein</fullName>
    </recommendedName>
</protein>
<evidence type="ECO:0000259" key="1">
    <source>
        <dbReference type="Pfam" id="PF05699"/>
    </source>
</evidence>
<comment type="caution">
    <text evidence="2">The sequence shown here is derived from an EMBL/GenBank/DDBJ whole genome shotgun (WGS) entry which is preliminary data.</text>
</comment>
<keyword evidence="3" id="KW-1185">Reference proteome</keyword>
<sequence>MDRGIASTAAISQGKGIAFLKSLAQAPRRSASASSISSCIPSCRNSPAPASAPAAPLTRAELDARQAEACKSDHLIAETELERYINEGLLEDEFNPAIYWDQKEKSFPLLFQVALDILPAQASSFAFKQERLSFTSDLIAREEDYTIERNLSDAAVRELLAEGNFVNSRNS</sequence>
<dbReference type="SUPFAM" id="SSF53098">
    <property type="entry name" value="Ribonuclease H-like"/>
    <property type="match status" value="1"/>
</dbReference>